<proteinExistence type="predicted"/>
<dbReference type="RefSeq" id="WP_103115343.1">
    <property type="nucleotide sequence ID" value="NZ_PPFX01000016.1"/>
</dbReference>
<dbReference type="AlphaFoldDB" id="A0A2K2HA83"/>
<sequence>MKQMKPFAGTWRIVEMEVWGQDYVDMEVPGYFFIGSDGTGKFQFGLVSGDIDGRVEPCGNDPRFDFSWSGQEENDSVCGRGWAVIEDGELNGRIYLHLADDSAFRATRTK</sequence>
<reference evidence="1 2" key="1">
    <citation type="journal article" date="2018" name="Genome Announc.">
        <title>Genome Sequence of Geothermobacter sp. HR-1 Iron Reducer from the Loihi Seamount.</title>
        <authorList>
            <person name="Smith H."/>
            <person name="Abuyen K."/>
            <person name="Tremblay J."/>
            <person name="Savalia P."/>
            <person name="Perez-Rodriguez I."/>
            <person name="Emerson D."/>
            <person name="Tully B."/>
            <person name="Amend J."/>
        </authorList>
    </citation>
    <scope>NUCLEOTIDE SEQUENCE [LARGE SCALE GENOMIC DNA]</scope>
    <source>
        <strain evidence="1 2">HR-1</strain>
    </source>
</reference>
<dbReference type="EMBL" id="PPFX01000016">
    <property type="protein sequence ID" value="PNU20228.1"/>
    <property type="molecule type" value="Genomic_DNA"/>
</dbReference>
<comment type="caution">
    <text evidence="1">The sequence shown here is derived from an EMBL/GenBank/DDBJ whole genome shotgun (WGS) entry which is preliminary data.</text>
</comment>
<dbReference type="OrthoDB" id="282152at2"/>
<evidence type="ECO:0008006" key="3">
    <source>
        <dbReference type="Google" id="ProtNLM"/>
    </source>
</evidence>
<accession>A0A2K2HA83</accession>
<evidence type="ECO:0000313" key="1">
    <source>
        <dbReference type="EMBL" id="PNU20228.1"/>
    </source>
</evidence>
<name>A0A2K2HA83_9BACT</name>
<dbReference type="Proteomes" id="UP000236340">
    <property type="component" value="Unassembled WGS sequence"/>
</dbReference>
<protein>
    <recommendedName>
        <fullName evidence="3">META domain-containing protein</fullName>
    </recommendedName>
</protein>
<gene>
    <name evidence="1" type="ORF">C2E25_08565</name>
</gene>
<evidence type="ECO:0000313" key="2">
    <source>
        <dbReference type="Proteomes" id="UP000236340"/>
    </source>
</evidence>
<organism evidence="1 2">
    <name type="scientific">Geothermobacter hydrogeniphilus</name>
    <dbReference type="NCBI Taxonomy" id="1969733"/>
    <lineage>
        <taxon>Bacteria</taxon>
        <taxon>Pseudomonadati</taxon>
        <taxon>Thermodesulfobacteriota</taxon>
        <taxon>Desulfuromonadia</taxon>
        <taxon>Desulfuromonadales</taxon>
        <taxon>Geothermobacteraceae</taxon>
        <taxon>Geothermobacter</taxon>
    </lineage>
</organism>